<dbReference type="PANTHER" id="PTHR19957">
    <property type="entry name" value="SYNTAXIN"/>
    <property type="match status" value="1"/>
</dbReference>
<keyword evidence="3" id="KW-1185">Reference proteome</keyword>
<dbReference type="PANTHER" id="PTHR19957:SF38">
    <property type="entry name" value="LD27581P"/>
    <property type="match status" value="1"/>
</dbReference>
<dbReference type="CDD" id="cd15840">
    <property type="entry name" value="SNARE_Qa"/>
    <property type="match status" value="1"/>
</dbReference>
<dbReference type="GO" id="GO:0031201">
    <property type="term" value="C:SNARE complex"/>
    <property type="evidence" value="ECO:0007669"/>
    <property type="project" value="TreeGrafter"/>
</dbReference>
<dbReference type="AlphaFoldDB" id="A0A9W7AX35"/>
<dbReference type="InterPro" id="IPR000727">
    <property type="entry name" value="T_SNARE_dom"/>
</dbReference>
<dbReference type="PROSITE" id="PS50192">
    <property type="entry name" value="T_SNARE"/>
    <property type="match status" value="1"/>
</dbReference>
<sequence length="308" mass="34387">MSFVNAKAEAKPPILHIFHQYGLTCKKGGDRTATLSFPVPMGANMPDAAPLGYSWCGNWKLGRKEYGTSFTTLLTGVRPPALRKVRYNKKYNDKVHRVLTYRLCTNNGLNANAEIKGWEREIREEIYGSNNVSLIVKARATYYLDVLALVLKSYAGMGTPSERKGQWVRFFEGEGMNESEVYQMLGVNKGLTLIGGGENTNPLDSSGREKSCSVDSVLAGQIYSQLKLVPKEEQLEALILERELSIKEINKDMLTVNKAFNDVAKLVSDQQEFVDDIEDKAVDTAEKTKRGLSDLEEARKMQKGCVVM</sequence>
<evidence type="ECO:0000313" key="2">
    <source>
        <dbReference type="EMBL" id="GMH76014.1"/>
    </source>
</evidence>
<dbReference type="GO" id="GO:0000149">
    <property type="term" value="F:SNARE binding"/>
    <property type="evidence" value="ECO:0007669"/>
    <property type="project" value="TreeGrafter"/>
</dbReference>
<comment type="caution">
    <text evidence="2">The sequence shown here is derived from an EMBL/GenBank/DDBJ whole genome shotgun (WGS) entry which is preliminary data.</text>
</comment>
<dbReference type="GO" id="GO:0006886">
    <property type="term" value="P:intracellular protein transport"/>
    <property type="evidence" value="ECO:0007669"/>
    <property type="project" value="TreeGrafter"/>
</dbReference>
<dbReference type="GO" id="GO:0012505">
    <property type="term" value="C:endomembrane system"/>
    <property type="evidence" value="ECO:0007669"/>
    <property type="project" value="TreeGrafter"/>
</dbReference>
<evidence type="ECO:0000259" key="1">
    <source>
        <dbReference type="PROSITE" id="PS50192"/>
    </source>
</evidence>
<feature type="domain" description="T-SNARE coiled-coil homology" evidence="1">
    <location>
        <begin position="236"/>
        <end position="298"/>
    </location>
</feature>
<dbReference type="GO" id="GO:0048278">
    <property type="term" value="P:vesicle docking"/>
    <property type="evidence" value="ECO:0007669"/>
    <property type="project" value="TreeGrafter"/>
</dbReference>
<accession>A0A9W7AX35</accession>
<dbReference type="EMBL" id="BRXW01000742">
    <property type="protein sequence ID" value="GMH76014.1"/>
    <property type="molecule type" value="Genomic_DNA"/>
</dbReference>
<dbReference type="Gene3D" id="1.20.5.110">
    <property type="match status" value="1"/>
</dbReference>
<dbReference type="GO" id="GO:0006906">
    <property type="term" value="P:vesicle fusion"/>
    <property type="evidence" value="ECO:0007669"/>
    <property type="project" value="TreeGrafter"/>
</dbReference>
<reference evidence="3" key="1">
    <citation type="journal article" date="2023" name="Commun. Biol.">
        <title>Genome analysis of Parmales, the sister group of diatoms, reveals the evolutionary specialization of diatoms from phago-mixotrophs to photoautotrophs.</title>
        <authorList>
            <person name="Ban H."/>
            <person name="Sato S."/>
            <person name="Yoshikawa S."/>
            <person name="Yamada K."/>
            <person name="Nakamura Y."/>
            <person name="Ichinomiya M."/>
            <person name="Sato N."/>
            <person name="Blanc-Mathieu R."/>
            <person name="Endo H."/>
            <person name="Kuwata A."/>
            <person name="Ogata H."/>
        </authorList>
    </citation>
    <scope>NUCLEOTIDE SEQUENCE [LARGE SCALE GENOMIC DNA]</scope>
    <source>
        <strain evidence="3">NIES 3700</strain>
    </source>
</reference>
<gene>
    <name evidence="2" type="ORF">TrLO_g14814</name>
</gene>
<proteinExistence type="predicted"/>
<dbReference type="SUPFAM" id="SSF58038">
    <property type="entry name" value="SNARE fusion complex"/>
    <property type="match status" value="1"/>
</dbReference>
<dbReference type="Proteomes" id="UP001165122">
    <property type="component" value="Unassembled WGS sequence"/>
</dbReference>
<name>A0A9W7AX35_9STRA</name>
<organism evidence="2 3">
    <name type="scientific">Triparma laevis f. longispina</name>
    <dbReference type="NCBI Taxonomy" id="1714387"/>
    <lineage>
        <taxon>Eukaryota</taxon>
        <taxon>Sar</taxon>
        <taxon>Stramenopiles</taxon>
        <taxon>Ochrophyta</taxon>
        <taxon>Bolidophyceae</taxon>
        <taxon>Parmales</taxon>
        <taxon>Triparmaceae</taxon>
        <taxon>Triparma</taxon>
    </lineage>
</organism>
<dbReference type="GO" id="GO:0005484">
    <property type="term" value="F:SNAP receptor activity"/>
    <property type="evidence" value="ECO:0007669"/>
    <property type="project" value="TreeGrafter"/>
</dbReference>
<evidence type="ECO:0000313" key="3">
    <source>
        <dbReference type="Proteomes" id="UP001165122"/>
    </source>
</evidence>
<dbReference type="OrthoDB" id="364348at2759"/>
<dbReference type="InterPro" id="IPR045242">
    <property type="entry name" value="Syntaxin"/>
</dbReference>
<protein>
    <recommendedName>
        <fullName evidence="1">t-SNARE coiled-coil homology domain-containing protein</fullName>
    </recommendedName>
</protein>
<dbReference type="SMART" id="SM00397">
    <property type="entry name" value="t_SNARE"/>
    <property type="match status" value="1"/>
</dbReference>